<feature type="compositionally biased region" description="Low complexity" evidence="7">
    <location>
        <begin position="260"/>
        <end position="274"/>
    </location>
</feature>
<dbReference type="InterPro" id="IPR001005">
    <property type="entry name" value="SANT/Myb"/>
</dbReference>
<dbReference type="GO" id="GO:0006355">
    <property type="term" value="P:regulation of DNA-templated transcription"/>
    <property type="evidence" value="ECO:0007669"/>
    <property type="project" value="UniProtKB-ARBA"/>
</dbReference>
<comment type="subcellular location">
    <subcellularLocation>
        <location evidence="1">Nucleus</location>
    </subcellularLocation>
</comment>
<feature type="compositionally biased region" description="Acidic residues" evidence="7">
    <location>
        <begin position="592"/>
        <end position="609"/>
    </location>
</feature>
<dbReference type="Pfam" id="PF13837">
    <property type="entry name" value="Myb_DNA-bind_4"/>
    <property type="match status" value="2"/>
</dbReference>
<keyword evidence="5" id="KW-0804">Transcription</keyword>
<feature type="compositionally biased region" description="Pro residues" evidence="7">
    <location>
        <begin position="29"/>
        <end position="43"/>
    </location>
</feature>
<feature type="domain" description="Myb-like" evidence="8">
    <location>
        <begin position="75"/>
        <end position="133"/>
    </location>
</feature>
<protein>
    <recommendedName>
        <fullName evidence="8">Myb-like domain-containing protein</fullName>
    </recommendedName>
</protein>
<evidence type="ECO:0000313" key="10">
    <source>
        <dbReference type="Proteomes" id="UP001152561"/>
    </source>
</evidence>
<gene>
    <name evidence="9" type="ORF">K7X08_013654</name>
</gene>
<feature type="domain" description="Myb-like" evidence="8">
    <location>
        <begin position="458"/>
        <end position="516"/>
    </location>
</feature>
<feature type="compositionally biased region" description="Low complexity" evidence="7">
    <location>
        <begin position="223"/>
        <end position="234"/>
    </location>
</feature>
<evidence type="ECO:0000256" key="6">
    <source>
        <dbReference type="ARBA" id="ARBA00023242"/>
    </source>
</evidence>
<dbReference type="EMBL" id="JAJAGQ010000016">
    <property type="protein sequence ID" value="KAJ8539402.1"/>
    <property type="molecule type" value="Genomic_DNA"/>
</dbReference>
<dbReference type="GO" id="GO:0003677">
    <property type="term" value="F:DNA binding"/>
    <property type="evidence" value="ECO:0007669"/>
    <property type="project" value="UniProtKB-KW"/>
</dbReference>
<comment type="caution">
    <text evidence="9">The sequence shown here is derived from an EMBL/GenBank/DDBJ whole genome shotgun (WGS) entry which is preliminary data.</text>
</comment>
<dbReference type="FunFam" id="1.10.10.60:FF:000092">
    <property type="entry name" value="Trihelix transcription factor GT-2"/>
    <property type="match status" value="1"/>
</dbReference>
<name>A0A9Q1LKP4_9SOLA</name>
<organism evidence="9 10">
    <name type="scientific">Anisodus acutangulus</name>
    <dbReference type="NCBI Taxonomy" id="402998"/>
    <lineage>
        <taxon>Eukaryota</taxon>
        <taxon>Viridiplantae</taxon>
        <taxon>Streptophyta</taxon>
        <taxon>Embryophyta</taxon>
        <taxon>Tracheophyta</taxon>
        <taxon>Spermatophyta</taxon>
        <taxon>Magnoliopsida</taxon>
        <taxon>eudicotyledons</taxon>
        <taxon>Gunneridae</taxon>
        <taxon>Pentapetalae</taxon>
        <taxon>asterids</taxon>
        <taxon>lamiids</taxon>
        <taxon>Solanales</taxon>
        <taxon>Solanaceae</taxon>
        <taxon>Solanoideae</taxon>
        <taxon>Hyoscyameae</taxon>
        <taxon>Anisodus</taxon>
    </lineage>
</organism>
<feature type="compositionally biased region" description="Polar residues" evidence="7">
    <location>
        <begin position="579"/>
        <end position="588"/>
    </location>
</feature>
<evidence type="ECO:0000313" key="9">
    <source>
        <dbReference type="EMBL" id="KAJ8539402.1"/>
    </source>
</evidence>
<dbReference type="PANTHER" id="PTHR21654:SF62">
    <property type="entry name" value="TRIHELIX TRANSCRIPTION FACTOR GT-2-LIKE ISOFORM X1"/>
    <property type="match status" value="1"/>
</dbReference>
<dbReference type="AlphaFoldDB" id="A0A9Q1LKP4"/>
<keyword evidence="3" id="KW-0805">Transcription regulation</keyword>
<feature type="compositionally biased region" description="Polar residues" evidence="7">
    <location>
        <begin position="613"/>
        <end position="623"/>
    </location>
</feature>
<dbReference type="FunFam" id="1.10.10.60:FF:000061">
    <property type="entry name" value="Trihelix transcription factor GT-2"/>
    <property type="match status" value="1"/>
</dbReference>
<evidence type="ECO:0000259" key="8">
    <source>
        <dbReference type="PROSITE" id="PS50090"/>
    </source>
</evidence>
<keyword evidence="2" id="KW-0677">Repeat</keyword>
<dbReference type="OrthoDB" id="691673at2759"/>
<dbReference type="InterPro" id="IPR044822">
    <property type="entry name" value="Myb_DNA-bind_4"/>
</dbReference>
<dbReference type="Proteomes" id="UP001152561">
    <property type="component" value="Unassembled WGS sequence"/>
</dbReference>
<reference evidence="10" key="1">
    <citation type="journal article" date="2023" name="Proc. Natl. Acad. Sci. U.S.A.">
        <title>Genomic and structural basis for evolution of tropane alkaloid biosynthesis.</title>
        <authorList>
            <person name="Wanga Y.-J."/>
            <person name="Taina T."/>
            <person name="Yua J.-Y."/>
            <person name="Lia J."/>
            <person name="Xua B."/>
            <person name="Chenc J."/>
            <person name="D'Auriad J.C."/>
            <person name="Huanga J.-P."/>
            <person name="Huanga S.-X."/>
        </authorList>
    </citation>
    <scope>NUCLEOTIDE SEQUENCE [LARGE SCALE GENOMIC DNA]</scope>
    <source>
        <strain evidence="10">cv. KIB-2019</strain>
    </source>
</reference>
<feature type="compositionally biased region" description="Low complexity" evidence="7">
    <location>
        <begin position="11"/>
        <end position="21"/>
    </location>
</feature>
<accession>A0A9Q1LKP4</accession>
<keyword evidence="10" id="KW-1185">Reference proteome</keyword>
<dbReference type="Gene3D" id="1.10.10.60">
    <property type="entry name" value="Homeodomain-like"/>
    <property type="match status" value="2"/>
</dbReference>
<dbReference type="GO" id="GO:0005634">
    <property type="term" value="C:nucleus"/>
    <property type="evidence" value="ECO:0007669"/>
    <property type="project" value="UniProtKB-SubCell"/>
</dbReference>
<keyword evidence="4" id="KW-0238">DNA-binding</keyword>
<evidence type="ECO:0000256" key="3">
    <source>
        <dbReference type="ARBA" id="ARBA00023015"/>
    </source>
</evidence>
<evidence type="ECO:0000256" key="5">
    <source>
        <dbReference type="ARBA" id="ARBA00023163"/>
    </source>
</evidence>
<dbReference type="SMART" id="SM00717">
    <property type="entry name" value="SANT"/>
    <property type="match status" value="2"/>
</dbReference>
<evidence type="ECO:0000256" key="2">
    <source>
        <dbReference type="ARBA" id="ARBA00022737"/>
    </source>
</evidence>
<dbReference type="PROSITE" id="PS50090">
    <property type="entry name" value="MYB_LIKE"/>
    <property type="match status" value="2"/>
</dbReference>
<dbReference type="PANTHER" id="PTHR21654">
    <property type="entry name" value="FI21293P1"/>
    <property type="match status" value="1"/>
</dbReference>
<sequence>MLAGVSSGLITSSTTTTTTTTGDGAFIPAAPPPQPSPPPPPQEANPESGGSSEGGGGGDVTVSGGFSEERNSGVNRWPRQETLALLRIRSEMDVVFKDSSLKGPLWEEVSRKLADLGYHRSGKKCKEKFENVYKYHRRTKEGRASKADGKTYRFFDQLQALENNPASHSLPPPPLAATPLTMAMPVRSGNLPPVPMSSQNYSFVVSQNNVVTAAAQAVSHPMTTPALPLSQPQLQPQPTPDVQPITNLNQINRPQVNTNTASFLSNSTSSSSTSSDEDIQRQHTKKRKWKDFFERLMKDMIEKQEELQKKFLETLDKRERDRMVREETWRVQEMARLNREHDLLVQERSMAAAKDATIIAFLQKITEQQNTPIPNTTNNTSPAQIQLKLPENPLATPHKQTEPPAPPAPPAIPVSLPMTIHAPVPPTPQALSLPVVAKSFETPINDNGGENFSPASSSRWPKEEIETLISLRTCLDLKYQENGPKGPLWEEISAGMGKLGYNRNAKRCKEKWENINKYFKKVKESNKKRPEDSKTCPYFHQLEALYKEKAKNDVVVTNTAVFGLRPENNTPIAPIMAQPEQQWPRPNNGSDSMDEDDDDMDEDDEDEGDGYQIVTNKQQPSLMTTVAAAATTAV</sequence>
<feature type="region of interest" description="Disordered" evidence="7">
    <location>
        <begin position="1"/>
        <end position="75"/>
    </location>
</feature>
<feature type="region of interest" description="Disordered" evidence="7">
    <location>
        <begin position="568"/>
        <end position="634"/>
    </location>
</feature>
<feature type="compositionally biased region" description="Low complexity" evidence="7">
    <location>
        <begin position="624"/>
        <end position="634"/>
    </location>
</feature>
<feature type="region of interest" description="Disordered" evidence="7">
    <location>
        <begin position="260"/>
        <end position="286"/>
    </location>
</feature>
<evidence type="ECO:0000256" key="1">
    <source>
        <dbReference type="ARBA" id="ARBA00004123"/>
    </source>
</evidence>
<evidence type="ECO:0000256" key="7">
    <source>
        <dbReference type="SAM" id="MobiDB-lite"/>
    </source>
</evidence>
<feature type="region of interest" description="Disordered" evidence="7">
    <location>
        <begin position="223"/>
        <end position="246"/>
    </location>
</feature>
<evidence type="ECO:0000256" key="4">
    <source>
        <dbReference type="ARBA" id="ARBA00023125"/>
    </source>
</evidence>
<proteinExistence type="predicted"/>
<keyword evidence="6" id="KW-0539">Nucleus</keyword>
<dbReference type="CDD" id="cd12203">
    <property type="entry name" value="GT1"/>
    <property type="match status" value="2"/>
</dbReference>